<dbReference type="Gene3D" id="3.40.50.2000">
    <property type="entry name" value="Glycogen Phosphorylase B"/>
    <property type="match status" value="1"/>
</dbReference>
<protein>
    <recommendedName>
        <fullName evidence="6">UDP-glucuronosyltransferase</fullName>
        <ecNumber evidence="6">2.4.1.17</ecNumber>
    </recommendedName>
</protein>
<comment type="caution">
    <text evidence="7">The sequence shown here is derived from an EMBL/GenBank/DDBJ whole genome shotgun (WGS) entry which is preliminary data.</text>
</comment>
<comment type="similarity">
    <text evidence="1 5">Belongs to the UDP-glycosyltransferase family.</text>
</comment>
<dbReference type="PANTHER" id="PTHR48043:SF145">
    <property type="entry name" value="FI06409P-RELATED"/>
    <property type="match status" value="1"/>
</dbReference>
<comment type="catalytic activity">
    <reaction evidence="4 6">
        <text>glucuronate acceptor + UDP-alpha-D-glucuronate = acceptor beta-D-glucuronoside + UDP + H(+)</text>
        <dbReference type="Rhea" id="RHEA:21032"/>
        <dbReference type="ChEBI" id="CHEBI:15378"/>
        <dbReference type="ChEBI" id="CHEBI:58052"/>
        <dbReference type="ChEBI" id="CHEBI:58223"/>
        <dbReference type="ChEBI" id="CHEBI:132367"/>
        <dbReference type="ChEBI" id="CHEBI:132368"/>
        <dbReference type="EC" id="2.4.1.17"/>
    </reaction>
</comment>
<proteinExistence type="inferred from homology"/>
<reference evidence="7 8" key="1">
    <citation type="submission" date="2020-08" db="EMBL/GenBank/DDBJ databases">
        <authorList>
            <person name="Koutsovoulos G."/>
            <person name="Danchin GJ E."/>
        </authorList>
    </citation>
    <scope>NUCLEOTIDE SEQUENCE [LARGE SCALE GENOMIC DNA]</scope>
</reference>
<dbReference type="Pfam" id="PF00201">
    <property type="entry name" value="UDPGT"/>
    <property type="match status" value="1"/>
</dbReference>
<name>A0A6V7WGV3_MELEN</name>
<dbReference type="Proteomes" id="UP000580250">
    <property type="component" value="Unassembled WGS sequence"/>
</dbReference>
<gene>
    <name evidence="7" type="ORF">MENT_LOCUS38702</name>
</gene>
<dbReference type="GO" id="GO:0016020">
    <property type="term" value="C:membrane"/>
    <property type="evidence" value="ECO:0007669"/>
    <property type="project" value="UniProtKB-SubCell"/>
</dbReference>
<comment type="subcellular location">
    <subcellularLocation>
        <location evidence="6">Membrane</location>
        <topology evidence="6">Single-pass membrane protein</topology>
    </subcellularLocation>
</comment>
<dbReference type="PROSITE" id="PS00375">
    <property type="entry name" value="UDPGT"/>
    <property type="match status" value="1"/>
</dbReference>
<evidence type="ECO:0000256" key="1">
    <source>
        <dbReference type="ARBA" id="ARBA00009995"/>
    </source>
</evidence>
<evidence type="ECO:0000256" key="4">
    <source>
        <dbReference type="ARBA" id="ARBA00047475"/>
    </source>
</evidence>
<keyword evidence="2 5" id="KW-0328">Glycosyltransferase</keyword>
<organism evidence="7 8">
    <name type="scientific">Meloidogyne enterolobii</name>
    <name type="common">Root-knot nematode worm</name>
    <name type="synonym">Meloidogyne mayaguensis</name>
    <dbReference type="NCBI Taxonomy" id="390850"/>
    <lineage>
        <taxon>Eukaryota</taxon>
        <taxon>Metazoa</taxon>
        <taxon>Ecdysozoa</taxon>
        <taxon>Nematoda</taxon>
        <taxon>Chromadorea</taxon>
        <taxon>Rhabditida</taxon>
        <taxon>Tylenchina</taxon>
        <taxon>Tylenchomorpha</taxon>
        <taxon>Tylenchoidea</taxon>
        <taxon>Meloidogynidae</taxon>
        <taxon>Meloidogyninae</taxon>
        <taxon>Meloidogyne</taxon>
    </lineage>
</organism>
<evidence type="ECO:0000313" key="8">
    <source>
        <dbReference type="Proteomes" id="UP000580250"/>
    </source>
</evidence>
<dbReference type="InterPro" id="IPR002213">
    <property type="entry name" value="UDP_glucos_trans"/>
</dbReference>
<dbReference type="EC" id="2.4.1.17" evidence="6"/>
<evidence type="ECO:0000256" key="6">
    <source>
        <dbReference type="RuleBase" id="RU362059"/>
    </source>
</evidence>
<dbReference type="AlphaFoldDB" id="A0A6V7WGV3"/>
<evidence type="ECO:0000256" key="3">
    <source>
        <dbReference type="ARBA" id="ARBA00022679"/>
    </source>
</evidence>
<dbReference type="OrthoDB" id="6280089at2759"/>
<dbReference type="GO" id="GO:0015020">
    <property type="term" value="F:glucuronosyltransferase activity"/>
    <property type="evidence" value="ECO:0007669"/>
    <property type="project" value="UniProtKB-EC"/>
</dbReference>
<dbReference type="InterPro" id="IPR050271">
    <property type="entry name" value="UDP-glycosyltransferase"/>
</dbReference>
<sequence length="233" mass="26914">MDISLCFYLKIFSSAKWGKGSPSEIQIISQPQLFKSSKPLVFVSFGTLNVQSGLNFADIEFMMREFYKYENHYFKVRTGKEVSPGIRDNLEITNDFLPQQEILFHSNTKLFISHCGQNSLTEAIYAGVPLICIPNSGDQFYNSSLVEHLDIGINVLLIIKDDQGKPIRDEEDNEKRNENFQNDFRNALNEMLNNFDKYFYAIHQLRTKILKKYNNGVRAKNTFLQKISEVIGD</sequence>
<dbReference type="SUPFAM" id="SSF53756">
    <property type="entry name" value="UDP-Glycosyltransferase/glycogen phosphorylase"/>
    <property type="match status" value="1"/>
</dbReference>
<dbReference type="EMBL" id="CAJEWN010000578">
    <property type="protein sequence ID" value="CAD2186228.1"/>
    <property type="molecule type" value="Genomic_DNA"/>
</dbReference>
<evidence type="ECO:0000256" key="2">
    <source>
        <dbReference type="ARBA" id="ARBA00022676"/>
    </source>
</evidence>
<dbReference type="PANTHER" id="PTHR48043">
    <property type="entry name" value="EG:EG0003.4 PROTEIN-RELATED"/>
    <property type="match status" value="1"/>
</dbReference>
<keyword evidence="3 5" id="KW-0808">Transferase</keyword>
<evidence type="ECO:0000256" key="5">
    <source>
        <dbReference type="RuleBase" id="RU003718"/>
    </source>
</evidence>
<dbReference type="InterPro" id="IPR035595">
    <property type="entry name" value="UDP_glycos_trans_CS"/>
</dbReference>
<accession>A0A6V7WGV3</accession>
<evidence type="ECO:0000313" key="7">
    <source>
        <dbReference type="EMBL" id="CAD2186228.1"/>
    </source>
</evidence>